<dbReference type="KEGG" id="tpla:ElP_01330"/>
<dbReference type="SUPFAM" id="SSF50993">
    <property type="entry name" value="Peptidase/esterase 'gauge' domain"/>
    <property type="match status" value="1"/>
</dbReference>
<protein>
    <submittedName>
        <fullName evidence="8">Protease 2</fullName>
        <ecNumber evidence="8">3.4.21.83</ecNumber>
    </submittedName>
</protein>
<feature type="domain" description="Peptidase S9A N-terminal" evidence="7">
    <location>
        <begin position="27"/>
        <end position="427"/>
    </location>
</feature>
<dbReference type="EMBL" id="CP036426">
    <property type="protein sequence ID" value="QDV32305.1"/>
    <property type="molecule type" value="Genomic_DNA"/>
</dbReference>
<dbReference type="Proteomes" id="UP000317835">
    <property type="component" value="Chromosome"/>
</dbReference>
<evidence type="ECO:0000259" key="6">
    <source>
        <dbReference type="Pfam" id="PF00326"/>
    </source>
</evidence>
<keyword evidence="9" id="KW-1185">Reference proteome</keyword>
<feature type="signal peptide" evidence="5">
    <location>
        <begin position="1"/>
        <end position="20"/>
    </location>
</feature>
<comment type="similarity">
    <text evidence="1">Belongs to the peptidase S9A family.</text>
</comment>
<proteinExistence type="inferred from homology"/>
<feature type="domain" description="Peptidase S9 prolyl oligopeptidase catalytic" evidence="6">
    <location>
        <begin position="487"/>
        <end position="701"/>
    </location>
</feature>
<accession>A0A518GUP0</accession>
<dbReference type="InterPro" id="IPR051543">
    <property type="entry name" value="Serine_Peptidase_S9A"/>
</dbReference>
<dbReference type="InterPro" id="IPR001375">
    <property type="entry name" value="Peptidase_S9_cat"/>
</dbReference>
<evidence type="ECO:0000256" key="5">
    <source>
        <dbReference type="SAM" id="SignalP"/>
    </source>
</evidence>
<keyword evidence="3 8" id="KW-0378">Hydrolase</keyword>
<dbReference type="EC" id="3.4.21.83" evidence="8"/>
<organism evidence="8 9">
    <name type="scientific">Tautonia plasticadhaerens</name>
    <dbReference type="NCBI Taxonomy" id="2527974"/>
    <lineage>
        <taxon>Bacteria</taxon>
        <taxon>Pseudomonadati</taxon>
        <taxon>Planctomycetota</taxon>
        <taxon>Planctomycetia</taxon>
        <taxon>Isosphaerales</taxon>
        <taxon>Isosphaeraceae</taxon>
        <taxon>Tautonia</taxon>
    </lineage>
</organism>
<dbReference type="PRINTS" id="PR00862">
    <property type="entry name" value="PROLIGOPTASE"/>
</dbReference>
<evidence type="ECO:0000313" key="9">
    <source>
        <dbReference type="Proteomes" id="UP000317835"/>
    </source>
</evidence>
<dbReference type="InterPro" id="IPR029058">
    <property type="entry name" value="AB_hydrolase_fold"/>
</dbReference>
<dbReference type="Pfam" id="PF00326">
    <property type="entry name" value="Peptidase_S9"/>
    <property type="match status" value="1"/>
</dbReference>
<dbReference type="GO" id="GO:0006508">
    <property type="term" value="P:proteolysis"/>
    <property type="evidence" value="ECO:0007669"/>
    <property type="project" value="UniProtKB-KW"/>
</dbReference>
<dbReference type="PANTHER" id="PTHR11757">
    <property type="entry name" value="PROTEASE FAMILY S9A OLIGOPEPTIDASE"/>
    <property type="match status" value="1"/>
</dbReference>
<dbReference type="SUPFAM" id="SSF53474">
    <property type="entry name" value="alpha/beta-Hydrolases"/>
    <property type="match status" value="1"/>
</dbReference>
<keyword evidence="2 8" id="KW-0645">Protease</keyword>
<evidence type="ECO:0000259" key="7">
    <source>
        <dbReference type="Pfam" id="PF02897"/>
    </source>
</evidence>
<name>A0A518GUP0_9BACT</name>
<evidence type="ECO:0000313" key="8">
    <source>
        <dbReference type="EMBL" id="QDV32305.1"/>
    </source>
</evidence>
<dbReference type="GO" id="GO:0004252">
    <property type="term" value="F:serine-type endopeptidase activity"/>
    <property type="evidence" value="ECO:0007669"/>
    <property type="project" value="UniProtKB-EC"/>
</dbReference>
<dbReference type="Gene3D" id="2.130.10.120">
    <property type="entry name" value="Prolyl oligopeptidase, N-terminal domain"/>
    <property type="match status" value="1"/>
</dbReference>
<evidence type="ECO:0000256" key="4">
    <source>
        <dbReference type="ARBA" id="ARBA00022825"/>
    </source>
</evidence>
<dbReference type="AlphaFoldDB" id="A0A518GUP0"/>
<keyword evidence="4" id="KW-0720">Serine protease</keyword>
<sequence length="705" mass="78702" precursor="true">MSARTASLLGVLLLPAIAPAQDAPPTPPVARVIPHRLELHGDVRVDNYYWLRERDDPDVIAHLEAENAYTAAMLSHTEALREALYDEIVARIKEDDATAPVFDDGYYYASKYEAGRQYPVLVRKRGSLDAEEEVLLDENELAEGHAYFSLGRTEVSPDGTLIAFATDTTGRRIATVRFKDLESGAFLDDELAQVTGNVAWANDNETIFYSKQDPQTLRSYRIYRHVLGTDPADDVLVFEEGDEEFSCFVSRTKSDEYLLITSSQTLSTESRFLDADDPTGTFAVVQPRERNLEYSVDHLGDAFYLRTNLDAPNFRLMTAPVSSPGKEHWSEVVPGRDDVFLEGFELFAGHLVTEERRDGLVRLVVRPRGDEAEPFEVDFGEPAYTARIGPNHEIDTTTLRYIYTSLTTPVSSIDYDLDARESTVVKRDEVLGDFDPGDYTTERLLAVAGDGTEVPISIVSKEGFPKDGSRPLLLYGYGSYGNSLDASFDSARLSLLDRGFAFAIAHVRGGQELGRSWYEDGKLLNKMNTFTDFIACAEHLIAEGYAVPDRLFAQGGSAGGLLMGAVINLRPGLFRGVIAAVPFVDVVTTMLDPSIPLTTFEYDEWGNPDDPIYYEYMRSYSPYDNVEAKGYPNLLVTTSLADSQVQYWEPAKWVAKLRATRTDDNLLLFRTYLEGSHGGVSGRYRRYRETAFEYAFLLDLAGLGR</sequence>
<feature type="chain" id="PRO_5022044127" evidence="5">
    <location>
        <begin position="21"/>
        <end position="705"/>
    </location>
</feature>
<dbReference type="RefSeq" id="WP_197446609.1">
    <property type="nucleotide sequence ID" value="NZ_CP036426.1"/>
</dbReference>
<gene>
    <name evidence="8" type="primary">ptrB</name>
    <name evidence="8" type="ORF">ElP_01330</name>
</gene>
<dbReference type="InterPro" id="IPR002470">
    <property type="entry name" value="Peptidase_S9A"/>
</dbReference>
<dbReference type="PANTHER" id="PTHR11757:SF19">
    <property type="entry name" value="PROLYL ENDOPEPTIDASE-LIKE"/>
    <property type="match status" value="1"/>
</dbReference>
<reference evidence="8 9" key="1">
    <citation type="submission" date="2019-02" db="EMBL/GenBank/DDBJ databases">
        <title>Deep-cultivation of Planctomycetes and their phenomic and genomic characterization uncovers novel biology.</title>
        <authorList>
            <person name="Wiegand S."/>
            <person name="Jogler M."/>
            <person name="Boedeker C."/>
            <person name="Pinto D."/>
            <person name="Vollmers J."/>
            <person name="Rivas-Marin E."/>
            <person name="Kohn T."/>
            <person name="Peeters S.H."/>
            <person name="Heuer A."/>
            <person name="Rast P."/>
            <person name="Oberbeckmann S."/>
            <person name="Bunk B."/>
            <person name="Jeske O."/>
            <person name="Meyerdierks A."/>
            <person name="Storesund J.E."/>
            <person name="Kallscheuer N."/>
            <person name="Luecker S."/>
            <person name="Lage O.M."/>
            <person name="Pohl T."/>
            <person name="Merkel B.J."/>
            <person name="Hornburger P."/>
            <person name="Mueller R.-W."/>
            <person name="Bruemmer F."/>
            <person name="Labrenz M."/>
            <person name="Spormann A.M."/>
            <person name="Op den Camp H."/>
            <person name="Overmann J."/>
            <person name="Amann R."/>
            <person name="Jetten M.S.M."/>
            <person name="Mascher T."/>
            <person name="Medema M.H."/>
            <person name="Devos D.P."/>
            <person name="Kaster A.-K."/>
            <person name="Ovreas L."/>
            <person name="Rohde M."/>
            <person name="Galperin M.Y."/>
            <person name="Jogler C."/>
        </authorList>
    </citation>
    <scope>NUCLEOTIDE SEQUENCE [LARGE SCALE GENOMIC DNA]</scope>
    <source>
        <strain evidence="8 9">ElP</strain>
    </source>
</reference>
<dbReference type="Gene3D" id="3.40.50.1820">
    <property type="entry name" value="alpha/beta hydrolase"/>
    <property type="match status" value="1"/>
</dbReference>
<dbReference type="InterPro" id="IPR023302">
    <property type="entry name" value="Pept_S9A_N"/>
</dbReference>
<keyword evidence="5" id="KW-0732">Signal</keyword>
<evidence type="ECO:0000256" key="3">
    <source>
        <dbReference type="ARBA" id="ARBA00022801"/>
    </source>
</evidence>
<evidence type="ECO:0000256" key="1">
    <source>
        <dbReference type="ARBA" id="ARBA00005228"/>
    </source>
</evidence>
<dbReference type="Pfam" id="PF02897">
    <property type="entry name" value="Peptidase_S9_N"/>
    <property type="match status" value="1"/>
</dbReference>
<evidence type="ECO:0000256" key="2">
    <source>
        <dbReference type="ARBA" id="ARBA00022670"/>
    </source>
</evidence>